<evidence type="ECO:0008006" key="3">
    <source>
        <dbReference type="Google" id="ProtNLM"/>
    </source>
</evidence>
<evidence type="ECO:0000313" key="1">
    <source>
        <dbReference type="EMBL" id="AWY05405.1"/>
    </source>
</evidence>
<name>A0A2Z4Q650_9CAUD</name>
<evidence type="ECO:0000313" key="2">
    <source>
        <dbReference type="Proteomes" id="UP000251466"/>
    </source>
</evidence>
<dbReference type="Proteomes" id="UP000251466">
    <property type="component" value="Segment"/>
</dbReference>
<sequence>MARPLIPDLPTWMADAIEARATATGMSFEEALLASIDVKVVDPLAETLGWAVNRGIPAKVVARRTHYSRSTVEAAATRYKRRAR</sequence>
<dbReference type="RefSeq" id="YP_009802823.1">
    <property type="nucleotide sequence ID" value="NC_047988.1"/>
</dbReference>
<organism evidence="1 2">
    <name type="scientific">Microbacterium phage Metamorphoo</name>
    <dbReference type="NCBI Taxonomy" id="2201437"/>
    <lineage>
        <taxon>Viruses</taxon>
        <taxon>Duplodnaviria</taxon>
        <taxon>Heunggongvirae</taxon>
        <taxon>Uroviricota</taxon>
        <taxon>Caudoviricetes</taxon>
        <taxon>Hodgkinviridae</taxon>
        <taxon>Metamorphoovirus</taxon>
        <taxon>Metamorphoovirus metamorphoo</taxon>
    </lineage>
</organism>
<dbReference type="KEGG" id="vg:54993378"/>
<gene>
    <name evidence="1" type="primary">54</name>
    <name evidence="1" type="ORF">SEA_METAMORPHOO_54</name>
</gene>
<reference evidence="1 2" key="1">
    <citation type="submission" date="2018-04" db="EMBL/GenBank/DDBJ databases">
        <authorList>
            <person name="Harrington T."/>
            <person name="Washburn E."/>
            <person name="Bricker J."/>
            <person name="McKinney A."/>
            <person name="Betsko A.J."/>
            <person name="Garlena R.A."/>
            <person name="Russell D.A."/>
            <person name="Pope W.A."/>
            <person name="Jacobs-Sera D."/>
            <person name="Hatfull G.F."/>
        </authorList>
    </citation>
    <scope>NUCLEOTIDE SEQUENCE [LARGE SCALE GENOMIC DNA]</scope>
</reference>
<proteinExistence type="predicted"/>
<accession>A0A2Z4Q650</accession>
<dbReference type="GeneID" id="54993378"/>
<dbReference type="EMBL" id="MH271304">
    <property type="protein sequence ID" value="AWY05405.1"/>
    <property type="molecule type" value="Genomic_DNA"/>
</dbReference>
<keyword evidence="2" id="KW-1185">Reference proteome</keyword>
<protein>
    <recommendedName>
        <fullName evidence="3">Helix-turn-helix DNA binding domain protein</fullName>
    </recommendedName>
</protein>